<dbReference type="SUPFAM" id="SSF56112">
    <property type="entry name" value="Protein kinase-like (PK-like)"/>
    <property type="match status" value="1"/>
</dbReference>
<evidence type="ECO:0000256" key="1">
    <source>
        <dbReference type="ARBA" id="ARBA00008874"/>
    </source>
</evidence>
<dbReference type="InterPro" id="IPR047173">
    <property type="entry name" value="STRAD_A/B-like"/>
</dbReference>
<dbReference type="InterPro" id="IPR011009">
    <property type="entry name" value="Kinase-like_dom_sf"/>
</dbReference>
<comment type="similarity">
    <text evidence="1">Belongs to the protein kinase superfamily. STE Ser/Thr protein kinase family. STE20 subfamily.</text>
</comment>
<dbReference type="EMBL" id="CP093347">
    <property type="protein sequence ID" value="WOH00752.1"/>
    <property type="molecule type" value="Genomic_DNA"/>
</dbReference>
<dbReference type="Gene3D" id="1.10.510.10">
    <property type="entry name" value="Transferase(Phosphotransferase) domain 1"/>
    <property type="match status" value="1"/>
</dbReference>
<dbReference type="GO" id="GO:0004672">
    <property type="term" value="F:protein kinase activity"/>
    <property type="evidence" value="ECO:0007669"/>
    <property type="project" value="InterPro"/>
</dbReference>
<sequence>MDGFLRHVHEGESIEIFKAVMIKGYKHLDKKNVGEFLDGDNQMKQATSSEQSDHLSFCHNGLTYTILEPIGTWGLGAFGPSTTLPVYEAVTTSGSNDPSPQHVAFIMACSLRERLFDLASYSIKKSIPCSHINILPFNTHFFIQLKGHKTLCIVLPFDAQVLSLRSIIQNRPKFANGIPQTCIAVALLHTVRGLHVLHTKDEPHYEVNAGSIFYHIEDKSIKLAFAASSYERTCAAEESNECPINELFVWAQPPEVDGLLRAYLLHEFNNFKADIWFVGIAALELAYGKIRVVNREEMYRIASYISKVRRLPNTWEELRTQTQQDRKNHKFPTAAEEPQRFNEYFGDFVGWCLDTEPDERPFANELLMHDFLRNVHEGESMEIFKAVMIKGCTDLD</sequence>
<proteinExistence type="inferred from homology"/>
<dbReference type="GO" id="GO:0005524">
    <property type="term" value="F:ATP binding"/>
    <property type="evidence" value="ECO:0007669"/>
    <property type="project" value="InterPro"/>
</dbReference>
<dbReference type="Proteomes" id="UP000077755">
    <property type="component" value="Chromosome 5"/>
</dbReference>
<gene>
    <name evidence="3" type="ORF">DCAR_0520126</name>
</gene>
<reference evidence="3" key="1">
    <citation type="journal article" date="2016" name="Nat. Genet.">
        <title>A high-quality carrot genome assembly provides new insights into carotenoid accumulation and asterid genome evolution.</title>
        <authorList>
            <person name="Iorizzo M."/>
            <person name="Ellison S."/>
            <person name="Senalik D."/>
            <person name="Zeng P."/>
            <person name="Satapoomin P."/>
            <person name="Huang J."/>
            <person name="Bowman M."/>
            <person name="Iovene M."/>
            <person name="Sanseverino W."/>
            <person name="Cavagnaro P."/>
            <person name="Yildiz M."/>
            <person name="Macko-Podgorni A."/>
            <person name="Moranska E."/>
            <person name="Grzebelus E."/>
            <person name="Grzebelus D."/>
            <person name="Ashrafi H."/>
            <person name="Zheng Z."/>
            <person name="Cheng S."/>
            <person name="Spooner D."/>
            <person name="Van Deynze A."/>
            <person name="Simon P."/>
        </authorList>
    </citation>
    <scope>NUCLEOTIDE SEQUENCE</scope>
    <source>
        <tissue evidence="3">Leaf</tissue>
    </source>
</reference>
<dbReference type="SMART" id="SM00220">
    <property type="entry name" value="S_TKc"/>
    <property type="match status" value="1"/>
</dbReference>
<evidence type="ECO:0000313" key="4">
    <source>
        <dbReference type="Proteomes" id="UP000077755"/>
    </source>
</evidence>
<dbReference type="PANTHER" id="PTHR48014:SF7">
    <property type="entry name" value="SERINE_THREONINE-PROTEIN KINASE BLUS1"/>
    <property type="match status" value="1"/>
</dbReference>
<organism evidence="3 4">
    <name type="scientific">Daucus carota subsp. sativus</name>
    <name type="common">Carrot</name>
    <dbReference type="NCBI Taxonomy" id="79200"/>
    <lineage>
        <taxon>Eukaryota</taxon>
        <taxon>Viridiplantae</taxon>
        <taxon>Streptophyta</taxon>
        <taxon>Embryophyta</taxon>
        <taxon>Tracheophyta</taxon>
        <taxon>Spermatophyta</taxon>
        <taxon>Magnoliopsida</taxon>
        <taxon>eudicotyledons</taxon>
        <taxon>Gunneridae</taxon>
        <taxon>Pentapetalae</taxon>
        <taxon>asterids</taxon>
        <taxon>campanulids</taxon>
        <taxon>Apiales</taxon>
        <taxon>Apiaceae</taxon>
        <taxon>Apioideae</taxon>
        <taxon>Scandiceae</taxon>
        <taxon>Daucinae</taxon>
        <taxon>Daucus</taxon>
        <taxon>Daucus sect. Daucus</taxon>
    </lineage>
</organism>
<dbReference type="AlphaFoldDB" id="A0AAF0X5C8"/>
<reference evidence="3" key="2">
    <citation type="submission" date="2022-03" db="EMBL/GenBank/DDBJ databases">
        <title>Draft title - Genomic analysis of global carrot germplasm unveils the trajectory of domestication and the origin of high carotenoid orange carrot.</title>
        <authorList>
            <person name="Iorizzo M."/>
            <person name="Ellison S."/>
            <person name="Senalik D."/>
            <person name="Macko-Podgorni A."/>
            <person name="Grzebelus D."/>
            <person name="Bostan H."/>
            <person name="Rolling W."/>
            <person name="Curaba J."/>
            <person name="Simon P."/>
        </authorList>
    </citation>
    <scope>NUCLEOTIDE SEQUENCE</scope>
    <source>
        <tissue evidence="3">Leaf</tissue>
    </source>
</reference>
<name>A0AAF0X5C8_DAUCS</name>
<keyword evidence="4" id="KW-1185">Reference proteome</keyword>
<evidence type="ECO:0000313" key="3">
    <source>
        <dbReference type="EMBL" id="WOH00752.1"/>
    </source>
</evidence>
<accession>A0AAF0X5C8</accession>
<protein>
    <recommendedName>
        <fullName evidence="2">Protein kinase domain-containing protein</fullName>
    </recommendedName>
</protein>
<dbReference type="GO" id="GO:0043539">
    <property type="term" value="F:protein serine/threonine kinase activator activity"/>
    <property type="evidence" value="ECO:0007669"/>
    <property type="project" value="InterPro"/>
</dbReference>
<dbReference type="PANTHER" id="PTHR48014">
    <property type="entry name" value="SERINE/THREONINE-PROTEIN KINASE FRAY2"/>
    <property type="match status" value="1"/>
</dbReference>
<dbReference type="InterPro" id="IPR000719">
    <property type="entry name" value="Prot_kinase_dom"/>
</dbReference>
<feature type="domain" description="Protein kinase" evidence="2">
    <location>
        <begin position="64"/>
        <end position="372"/>
    </location>
</feature>
<evidence type="ECO:0000259" key="2">
    <source>
        <dbReference type="SMART" id="SM00220"/>
    </source>
</evidence>